<evidence type="ECO:0000256" key="1">
    <source>
        <dbReference type="SAM" id="Phobius"/>
    </source>
</evidence>
<name>A0A9W9CUY5_9PEZI</name>
<feature type="transmembrane region" description="Helical" evidence="1">
    <location>
        <begin position="20"/>
        <end position="38"/>
    </location>
</feature>
<organism evidence="2 3">
    <name type="scientific">Gnomoniopsis smithogilvyi</name>
    <dbReference type="NCBI Taxonomy" id="1191159"/>
    <lineage>
        <taxon>Eukaryota</taxon>
        <taxon>Fungi</taxon>
        <taxon>Dikarya</taxon>
        <taxon>Ascomycota</taxon>
        <taxon>Pezizomycotina</taxon>
        <taxon>Sordariomycetes</taxon>
        <taxon>Sordariomycetidae</taxon>
        <taxon>Diaporthales</taxon>
        <taxon>Gnomoniaceae</taxon>
        <taxon>Gnomoniopsis</taxon>
    </lineage>
</organism>
<dbReference type="OrthoDB" id="4083871at2759"/>
<keyword evidence="1" id="KW-1133">Transmembrane helix</keyword>
<dbReference type="PANTHER" id="PTHR42077:SF1">
    <property type="entry name" value="YALI0F30239P"/>
    <property type="match status" value="1"/>
</dbReference>
<keyword evidence="1" id="KW-0472">Membrane</keyword>
<evidence type="ECO:0000313" key="2">
    <source>
        <dbReference type="EMBL" id="KAJ4388008.1"/>
    </source>
</evidence>
<comment type="caution">
    <text evidence="2">The sequence shown here is derived from an EMBL/GenBank/DDBJ whole genome shotgun (WGS) entry which is preliminary data.</text>
</comment>
<gene>
    <name evidence="2" type="ORF">N0V93_008611</name>
</gene>
<dbReference type="EMBL" id="JAPEVB010000005">
    <property type="protein sequence ID" value="KAJ4388008.1"/>
    <property type="molecule type" value="Genomic_DNA"/>
</dbReference>
<accession>A0A9W9CUY5</accession>
<reference evidence="2" key="1">
    <citation type="submission" date="2022-10" db="EMBL/GenBank/DDBJ databases">
        <title>Tapping the CABI collections for fungal endophytes: first genome assemblies for Collariella, Neodidymelliopsis, Ascochyta clinopodiicola, Didymella pomorum, Didymosphaeria variabile, Neocosmospora piperis and Neocucurbitaria cava.</title>
        <authorList>
            <person name="Hill R."/>
        </authorList>
    </citation>
    <scope>NUCLEOTIDE SEQUENCE</scope>
    <source>
        <strain evidence="2">IMI 355082</strain>
    </source>
</reference>
<sequence length="105" mass="11620">MAWGKAKAPAPPSRSVFSQLLPLVVFFAVLAGAAWVGYQIYLSVTQMRGQVSEKMGKKNVVFTKDGLRVGVKQVQQEGEIDATQRYFVNAWNLRSNKDAASKKTK</sequence>
<keyword evidence="1" id="KW-0812">Transmembrane</keyword>
<dbReference type="Proteomes" id="UP001140453">
    <property type="component" value="Unassembled WGS sequence"/>
</dbReference>
<dbReference type="AlphaFoldDB" id="A0A9W9CUY5"/>
<dbReference type="PANTHER" id="PTHR42077">
    <property type="entry name" value="YALI0F30239P"/>
    <property type="match status" value="1"/>
</dbReference>
<keyword evidence="3" id="KW-1185">Reference proteome</keyword>
<protein>
    <submittedName>
        <fullName evidence="2">Uncharacterized protein</fullName>
    </submittedName>
</protein>
<evidence type="ECO:0000313" key="3">
    <source>
        <dbReference type="Proteomes" id="UP001140453"/>
    </source>
</evidence>
<proteinExistence type="predicted"/>